<dbReference type="Pfam" id="PF00158">
    <property type="entry name" value="Sigma54_activat"/>
    <property type="match status" value="1"/>
</dbReference>
<comment type="caution">
    <text evidence="8">The sequence shown here is derived from an EMBL/GenBank/DDBJ whole genome shotgun (WGS) entry which is preliminary data.</text>
</comment>
<dbReference type="CDD" id="cd00009">
    <property type="entry name" value="AAA"/>
    <property type="match status" value="1"/>
</dbReference>
<sequence length="571" mass="63321">MDYSTDVNVNKNAESDAGASDLTVLHESAKLIGQSATPEIAISGTLRLMSQMLGLNRGRVLLPSAINDNLQIRYSYGLRDEERRLGIYKIGEGITGSVMKSGQPAVIQNIDEEQNYLFRAVDRETLPDDVVAFIAVPIMDGNSTIGVLAAHRLRMRPRAIDSDLMILRILSTFIAQIISINNLIKERTSYLQEENRELKDALQNKSGENNHGILGESQAVRDALRQISRVADTVVTVLLTGESGTGKERFSQVLHLNSSRRDQPFVAINCAAIPEQLLESELFGHERGAFTGASASKKGKIELASGGTLFLDEIGDLNMELQSKLLRILENQVIQRVGGVKDIPVDVRIITATHKNLQEAVNKGTFRLDLFYRLNVFPIHLPPLRERAGDVRILASHFLLSANTEYSRYTVFDKGVMERLETYNWPGNIRQLENVIKRSVLISLEGIITVTDIEMILRQESAINEHLEAGQSSDAFSLPAFSAGQSEGLSPVQSRAHTSLPPVPQPQSTAYSSTQNRPYSWVRKDEAEAIEEALKHTGGNKTRAAAILGMTPRQFRYRIEKLGLPMNLSRE</sequence>
<evidence type="ECO:0000256" key="2">
    <source>
        <dbReference type="ARBA" id="ARBA00022840"/>
    </source>
</evidence>
<dbReference type="SMART" id="SM00065">
    <property type="entry name" value="GAF"/>
    <property type="match status" value="1"/>
</dbReference>
<dbReference type="SUPFAM" id="SSF46689">
    <property type="entry name" value="Homeodomain-like"/>
    <property type="match status" value="1"/>
</dbReference>
<dbReference type="InterPro" id="IPR058031">
    <property type="entry name" value="AAA_lid_NorR"/>
</dbReference>
<keyword evidence="9" id="KW-1185">Reference proteome</keyword>
<dbReference type="InterPro" id="IPR027417">
    <property type="entry name" value="P-loop_NTPase"/>
</dbReference>
<dbReference type="SMART" id="SM00382">
    <property type="entry name" value="AAA"/>
    <property type="match status" value="1"/>
</dbReference>
<feature type="region of interest" description="Disordered" evidence="6">
    <location>
        <begin position="484"/>
        <end position="518"/>
    </location>
</feature>
<dbReference type="PROSITE" id="PS00675">
    <property type="entry name" value="SIGMA54_INTERACT_1"/>
    <property type="match status" value="1"/>
</dbReference>
<feature type="compositionally biased region" description="Polar residues" evidence="6">
    <location>
        <begin position="484"/>
        <end position="497"/>
    </location>
</feature>
<dbReference type="InterPro" id="IPR002078">
    <property type="entry name" value="Sigma_54_int"/>
</dbReference>
<dbReference type="Pfam" id="PF02954">
    <property type="entry name" value="HTH_8"/>
    <property type="match status" value="1"/>
</dbReference>
<dbReference type="Gene3D" id="3.40.50.300">
    <property type="entry name" value="P-loop containing nucleotide triphosphate hydrolases"/>
    <property type="match status" value="1"/>
</dbReference>
<dbReference type="PANTHER" id="PTHR32071">
    <property type="entry name" value="TRANSCRIPTIONAL REGULATORY PROTEIN"/>
    <property type="match status" value="1"/>
</dbReference>
<feature type="domain" description="Sigma-54 factor interaction" evidence="7">
    <location>
        <begin position="213"/>
        <end position="441"/>
    </location>
</feature>
<dbReference type="PROSITE" id="PS50045">
    <property type="entry name" value="SIGMA54_INTERACT_4"/>
    <property type="match status" value="1"/>
</dbReference>
<dbReference type="Gene3D" id="3.30.450.40">
    <property type="match status" value="1"/>
</dbReference>
<dbReference type="InterPro" id="IPR025943">
    <property type="entry name" value="Sigma_54_int_dom_ATP-bd_2"/>
</dbReference>
<dbReference type="InterPro" id="IPR003018">
    <property type="entry name" value="GAF"/>
</dbReference>
<dbReference type="EMBL" id="JBBMRA010000004">
    <property type="protein sequence ID" value="MEM5536029.1"/>
    <property type="molecule type" value="Genomic_DNA"/>
</dbReference>
<dbReference type="Gene3D" id="1.10.8.60">
    <property type="match status" value="1"/>
</dbReference>
<evidence type="ECO:0000313" key="8">
    <source>
        <dbReference type="EMBL" id="MEM5536029.1"/>
    </source>
</evidence>
<feature type="compositionally biased region" description="Polar residues" evidence="6">
    <location>
        <begin position="506"/>
        <end position="518"/>
    </location>
</feature>
<keyword evidence="1" id="KW-0547">Nucleotide-binding</keyword>
<name>A0ABU9TS21_9GAMM</name>
<evidence type="ECO:0000313" key="9">
    <source>
        <dbReference type="Proteomes" id="UP001449225"/>
    </source>
</evidence>
<evidence type="ECO:0000256" key="1">
    <source>
        <dbReference type="ARBA" id="ARBA00022741"/>
    </source>
</evidence>
<protein>
    <submittedName>
        <fullName evidence="8">Sigma 54-interacting transcriptional regulator</fullName>
    </submittedName>
</protein>
<dbReference type="PANTHER" id="PTHR32071:SF57">
    <property type="entry name" value="C4-DICARBOXYLATE TRANSPORT TRANSCRIPTIONAL REGULATORY PROTEIN DCTD"/>
    <property type="match status" value="1"/>
</dbReference>
<evidence type="ECO:0000256" key="6">
    <source>
        <dbReference type="SAM" id="MobiDB-lite"/>
    </source>
</evidence>
<dbReference type="Pfam" id="PF01590">
    <property type="entry name" value="GAF"/>
    <property type="match status" value="1"/>
</dbReference>
<organism evidence="8 9">
    <name type="scientific">Neptuniibacter pectenicola</name>
    <dbReference type="NCBI Taxonomy" id="1806669"/>
    <lineage>
        <taxon>Bacteria</taxon>
        <taxon>Pseudomonadati</taxon>
        <taxon>Pseudomonadota</taxon>
        <taxon>Gammaproteobacteria</taxon>
        <taxon>Oceanospirillales</taxon>
        <taxon>Oceanospirillaceae</taxon>
        <taxon>Neptuniibacter</taxon>
    </lineage>
</organism>
<keyword evidence="4" id="KW-0238">DNA-binding</keyword>
<dbReference type="PRINTS" id="PR01590">
    <property type="entry name" value="HTHFIS"/>
</dbReference>
<dbReference type="InterPro" id="IPR009057">
    <property type="entry name" value="Homeodomain-like_sf"/>
</dbReference>
<dbReference type="SUPFAM" id="SSF52540">
    <property type="entry name" value="P-loop containing nucleoside triphosphate hydrolases"/>
    <property type="match status" value="1"/>
</dbReference>
<dbReference type="InterPro" id="IPR002197">
    <property type="entry name" value="HTH_Fis"/>
</dbReference>
<evidence type="ECO:0000256" key="5">
    <source>
        <dbReference type="ARBA" id="ARBA00023163"/>
    </source>
</evidence>
<keyword evidence="2" id="KW-0067">ATP-binding</keyword>
<gene>
    <name evidence="8" type="ORF">WNY58_06450</name>
</gene>
<accession>A0ABU9TS21</accession>
<dbReference type="RefSeq" id="WP_342854063.1">
    <property type="nucleotide sequence ID" value="NZ_JBBMRA010000004.1"/>
</dbReference>
<dbReference type="Proteomes" id="UP001449225">
    <property type="component" value="Unassembled WGS sequence"/>
</dbReference>
<dbReference type="PROSITE" id="PS00688">
    <property type="entry name" value="SIGMA54_INTERACT_3"/>
    <property type="match status" value="1"/>
</dbReference>
<evidence type="ECO:0000259" key="7">
    <source>
        <dbReference type="PROSITE" id="PS50045"/>
    </source>
</evidence>
<dbReference type="InterPro" id="IPR003593">
    <property type="entry name" value="AAA+_ATPase"/>
</dbReference>
<keyword evidence="3" id="KW-0805">Transcription regulation</keyword>
<dbReference type="InterPro" id="IPR029016">
    <property type="entry name" value="GAF-like_dom_sf"/>
</dbReference>
<reference evidence="8 9" key="1">
    <citation type="submission" date="2024-03" db="EMBL/GenBank/DDBJ databases">
        <title>Community enrichment and isolation of bacterial strains for fucoidan degradation.</title>
        <authorList>
            <person name="Sichert A."/>
        </authorList>
    </citation>
    <scope>NUCLEOTIDE SEQUENCE [LARGE SCALE GENOMIC DNA]</scope>
    <source>
        <strain evidence="8 9">AS76</strain>
    </source>
</reference>
<dbReference type="PROSITE" id="PS00676">
    <property type="entry name" value="SIGMA54_INTERACT_2"/>
    <property type="match status" value="1"/>
</dbReference>
<dbReference type="SUPFAM" id="SSF55781">
    <property type="entry name" value="GAF domain-like"/>
    <property type="match status" value="1"/>
</dbReference>
<proteinExistence type="predicted"/>
<dbReference type="InterPro" id="IPR025944">
    <property type="entry name" value="Sigma_54_int_dom_CS"/>
</dbReference>
<evidence type="ECO:0000256" key="3">
    <source>
        <dbReference type="ARBA" id="ARBA00023015"/>
    </source>
</evidence>
<keyword evidence="5" id="KW-0804">Transcription</keyword>
<dbReference type="Gene3D" id="1.10.10.60">
    <property type="entry name" value="Homeodomain-like"/>
    <property type="match status" value="1"/>
</dbReference>
<dbReference type="Pfam" id="PF25601">
    <property type="entry name" value="AAA_lid_14"/>
    <property type="match status" value="1"/>
</dbReference>
<evidence type="ECO:0000256" key="4">
    <source>
        <dbReference type="ARBA" id="ARBA00023125"/>
    </source>
</evidence>
<dbReference type="InterPro" id="IPR025662">
    <property type="entry name" value="Sigma_54_int_dom_ATP-bd_1"/>
</dbReference>